<organism evidence="2 3">
    <name type="scientific">Candidatus Woykebacteria bacterium RBG_16_39_9b</name>
    <dbReference type="NCBI Taxonomy" id="1802595"/>
    <lineage>
        <taxon>Bacteria</taxon>
        <taxon>Candidatus Woykeibacteriota</taxon>
    </lineage>
</organism>
<protein>
    <recommendedName>
        <fullName evidence="4">Fimbrial assembly protein</fullName>
    </recommendedName>
</protein>
<dbReference type="EMBL" id="MHCR01000029">
    <property type="protein sequence ID" value="OGY24887.1"/>
    <property type="molecule type" value="Genomic_DNA"/>
</dbReference>
<feature type="transmembrane region" description="Helical" evidence="1">
    <location>
        <begin position="30"/>
        <end position="53"/>
    </location>
</feature>
<dbReference type="InterPro" id="IPR007813">
    <property type="entry name" value="PilN"/>
</dbReference>
<comment type="caution">
    <text evidence="2">The sequence shown here is derived from an EMBL/GenBank/DDBJ whole genome shotgun (WGS) entry which is preliminary data.</text>
</comment>
<accession>A0A1G1WC47</accession>
<keyword evidence="1" id="KW-0812">Transmembrane</keyword>
<evidence type="ECO:0000313" key="2">
    <source>
        <dbReference type="EMBL" id="OGY24887.1"/>
    </source>
</evidence>
<keyword evidence="1" id="KW-0472">Membrane</keyword>
<evidence type="ECO:0008006" key="4">
    <source>
        <dbReference type="Google" id="ProtNLM"/>
    </source>
</evidence>
<evidence type="ECO:0000256" key="1">
    <source>
        <dbReference type="SAM" id="Phobius"/>
    </source>
</evidence>
<dbReference type="STRING" id="1802595.A2134_02460"/>
<dbReference type="Proteomes" id="UP000178162">
    <property type="component" value="Unassembled WGS sequence"/>
</dbReference>
<sequence length="184" mass="20707">MLPIWRTSQQDDINFVPEETRAYRAKAQRVYIAIFFASIIFFELLIFATVSFFKLKEEKTKTSLASQVEQLNAEWQKQSGKAAALNTIKINLSTYKTFSAADPLLREKIFKIIEIVPSGVTLTDLMIDSSGGVELRGNSKRPNDLYQMMNIIQAKSDTFSSVDLSSFAGGSDTEYTFSLSFVVK</sequence>
<dbReference type="Pfam" id="PF05137">
    <property type="entry name" value="PilN"/>
    <property type="match status" value="1"/>
</dbReference>
<keyword evidence="1" id="KW-1133">Transmembrane helix</keyword>
<name>A0A1G1WC47_9BACT</name>
<evidence type="ECO:0000313" key="3">
    <source>
        <dbReference type="Proteomes" id="UP000178162"/>
    </source>
</evidence>
<proteinExistence type="predicted"/>
<reference evidence="2 3" key="1">
    <citation type="journal article" date="2016" name="Nat. Commun.">
        <title>Thousands of microbial genomes shed light on interconnected biogeochemical processes in an aquifer system.</title>
        <authorList>
            <person name="Anantharaman K."/>
            <person name="Brown C.T."/>
            <person name="Hug L.A."/>
            <person name="Sharon I."/>
            <person name="Castelle C.J."/>
            <person name="Probst A.J."/>
            <person name="Thomas B.C."/>
            <person name="Singh A."/>
            <person name="Wilkins M.J."/>
            <person name="Karaoz U."/>
            <person name="Brodie E.L."/>
            <person name="Williams K.H."/>
            <person name="Hubbard S.S."/>
            <person name="Banfield J.F."/>
        </authorList>
    </citation>
    <scope>NUCLEOTIDE SEQUENCE [LARGE SCALE GENOMIC DNA]</scope>
</reference>
<gene>
    <name evidence="2" type="ORF">A2134_02460</name>
</gene>
<dbReference type="AlphaFoldDB" id="A0A1G1WC47"/>